<evidence type="ECO:0000313" key="4">
    <source>
        <dbReference type="EMBL" id="CAD6272097.1"/>
    </source>
</evidence>
<dbReference type="InterPro" id="IPR029480">
    <property type="entry name" value="Transpos_assoc"/>
</dbReference>
<evidence type="ECO:0000259" key="3">
    <source>
        <dbReference type="Pfam" id="PF13963"/>
    </source>
</evidence>
<proteinExistence type="predicted"/>
<dbReference type="Pfam" id="PF13960">
    <property type="entry name" value="DUF4218"/>
    <property type="match status" value="1"/>
</dbReference>
<dbReference type="InterPro" id="IPR025452">
    <property type="entry name" value="DUF4218"/>
</dbReference>
<evidence type="ECO:0008006" key="6">
    <source>
        <dbReference type="Google" id="ProtNLM"/>
    </source>
</evidence>
<dbReference type="Proteomes" id="UP000604825">
    <property type="component" value="Unassembled WGS sequence"/>
</dbReference>
<dbReference type="InterPro" id="IPR025312">
    <property type="entry name" value="DUF4216"/>
</dbReference>
<feature type="domain" description="DUF4216" evidence="1">
    <location>
        <begin position="449"/>
        <end position="524"/>
    </location>
</feature>
<accession>A0A811RPY6</accession>
<protein>
    <recommendedName>
        <fullName evidence="6">Transposase</fullName>
    </recommendedName>
</protein>
<dbReference type="EMBL" id="CAJGYO010000016">
    <property type="protein sequence ID" value="CAD6272097.1"/>
    <property type="molecule type" value="Genomic_DNA"/>
</dbReference>
<organism evidence="4 5">
    <name type="scientific">Miscanthus lutarioriparius</name>
    <dbReference type="NCBI Taxonomy" id="422564"/>
    <lineage>
        <taxon>Eukaryota</taxon>
        <taxon>Viridiplantae</taxon>
        <taxon>Streptophyta</taxon>
        <taxon>Embryophyta</taxon>
        <taxon>Tracheophyta</taxon>
        <taxon>Spermatophyta</taxon>
        <taxon>Magnoliopsida</taxon>
        <taxon>Liliopsida</taxon>
        <taxon>Poales</taxon>
        <taxon>Poaceae</taxon>
        <taxon>PACMAD clade</taxon>
        <taxon>Panicoideae</taxon>
        <taxon>Andropogonodae</taxon>
        <taxon>Andropogoneae</taxon>
        <taxon>Saccharinae</taxon>
        <taxon>Miscanthus</taxon>
    </lineage>
</organism>
<comment type="caution">
    <text evidence="4">The sequence shown here is derived from an EMBL/GenBank/DDBJ whole genome shotgun (WGS) entry which is preliminary data.</text>
</comment>
<feature type="domain" description="Transposase-associated" evidence="3">
    <location>
        <begin position="3"/>
        <end position="75"/>
    </location>
</feature>
<gene>
    <name evidence="4" type="ORF">NCGR_LOCUS55376</name>
</gene>
<feature type="domain" description="DUF4218" evidence="2">
    <location>
        <begin position="181"/>
        <end position="289"/>
    </location>
</feature>
<evidence type="ECO:0000313" key="5">
    <source>
        <dbReference type="Proteomes" id="UP000604825"/>
    </source>
</evidence>
<dbReference type="OrthoDB" id="668711at2759"/>
<dbReference type="AlphaFoldDB" id="A0A811RPY6"/>
<dbReference type="Pfam" id="PF13952">
    <property type="entry name" value="DUF4216"/>
    <property type="match status" value="1"/>
</dbReference>
<name>A0A811RPY6_9POAL</name>
<dbReference type="PANTHER" id="PTHR48258:SF15">
    <property type="entry name" value="OS02G0543900 PROTEIN"/>
    <property type="match status" value="1"/>
</dbReference>
<reference evidence="4" key="1">
    <citation type="submission" date="2020-10" db="EMBL/GenBank/DDBJ databases">
        <authorList>
            <person name="Han B."/>
            <person name="Lu T."/>
            <person name="Zhao Q."/>
            <person name="Huang X."/>
            <person name="Zhao Y."/>
        </authorList>
    </citation>
    <scope>NUCLEOTIDE SEQUENCE</scope>
</reference>
<evidence type="ECO:0000259" key="2">
    <source>
        <dbReference type="Pfam" id="PF13960"/>
    </source>
</evidence>
<dbReference type="PANTHER" id="PTHR48258">
    <property type="entry name" value="DUF4218 DOMAIN-CONTAINING PROTEIN-RELATED"/>
    <property type="match status" value="1"/>
</dbReference>
<keyword evidence="5" id="KW-1185">Reference proteome</keyword>
<sequence>MDRSWISKPRRDPTYKDGVDQFLSFAFRDLPLDSKISCPCNNCENRVTQNRDAVETHLKCDGILQGYTIWNHHGEEYDPPSFAFAHLPDNNENLPTPGVLRTATVDGHGRLDDMQGMLQAVFAMPANYESISSMSEDELGDVNIYHLKCLHGWTQESVTNLLGVLSDAFPPEANLRKTYYEVLDVSELDKLKDNIVMTHCNMERTFVPPFFTISVHLLVHLVEEAKLGGPVHYRWMYRLVRYFVRLKALVKNRAHLEGSIAEGYRNEECMTFCTRFIEGTTRFTRPSRNPEVSDKIKDMYLFDSAGESIGKASIVAQFSNQLLVQAHRYVLRHCDELQIFRRIFLDEEKSRLSPSTSLTPFMVEKLINERFHDWLEQKVLLDDGPGITEKVRALAEKPSKCGVRYSGYIINGFRFHTMSCEVARLTQNSGVVNIADDGVNYYGRLSYIIELSYRDFMVVLFKCDWYDVHHRAGLRKDEFRFTLVNFSRRIHTREKLEHEPFVFSSQVQQVYYVEDPKAKGWNVVVSVTPRDLFNMGTEVSANEVDE</sequence>
<evidence type="ECO:0000259" key="1">
    <source>
        <dbReference type="Pfam" id="PF13952"/>
    </source>
</evidence>
<dbReference type="Pfam" id="PF13963">
    <property type="entry name" value="Transpos_assoc"/>
    <property type="match status" value="1"/>
</dbReference>